<feature type="compositionally biased region" description="Polar residues" evidence="6">
    <location>
        <begin position="349"/>
        <end position="365"/>
    </location>
</feature>
<feature type="compositionally biased region" description="Polar residues" evidence="6">
    <location>
        <begin position="613"/>
        <end position="627"/>
    </location>
</feature>
<feature type="region of interest" description="Disordered" evidence="6">
    <location>
        <begin position="349"/>
        <end position="371"/>
    </location>
</feature>
<feature type="compositionally biased region" description="Polar residues" evidence="6">
    <location>
        <begin position="1"/>
        <end position="12"/>
    </location>
</feature>
<feature type="compositionally biased region" description="Basic and acidic residues" evidence="6">
    <location>
        <begin position="550"/>
        <end position="559"/>
    </location>
</feature>
<keyword evidence="3 5" id="KW-0863">Zinc-finger</keyword>
<keyword evidence="9" id="KW-1185">Reference proteome</keyword>
<reference evidence="8 9" key="1">
    <citation type="submission" date="2024-06" db="EMBL/GenBank/DDBJ databases">
        <title>Complete genome of Phlyctema vagabunda strain 19-DSS-EL-015.</title>
        <authorList>
            <person name="Fiorenzani C."/>
        </authorList>
    </citation>
    <scope>NUCLEOTIDE SEQUENCE [LARGE SCALE GENOMIC DNA]</scope>
    <source>
        <strain evidence="8 9">19-DSS-EL-015</strain>
    </source>
</reference>
<name>A0ABR4PSN9_9HELO</name>
<keyword evidence="2" id="KW-0677">Repeat</keyword>
<evidence type="ECO:0000256" key="5">
    <source>
        <dbReference type="PROSITE-ProRule" id="PRU00042"/>
    </source>
</evidence>
<feature type="compositionally biased region" description="Polar residues" evidence="6">
    <location>
        <begin position="399"/>
        <end position="408"/>
    </location>
</feature>
<dbReference type="Gene3D" id="3.30.160.60">
    <property type="entry name" value="Classic Zinc Finger"/>
    <property type="match status" value="3"/>
</dbReference>
<dbReference type="InterPro" id="IPR050329">
    <property type="entry name" value="GLI_C2H2-zinc-finger"/>
</dbReference>
<dbReference type="PROSITE" id="PS00028">
    <property type="entry name" value="ZINC_FINGER_C2H2_1"/>
    <property type="match status" value="2"/>
</dbReference>
<dbReference type="PROSITE" id="PS50157">
    <property type="entry name" value="ZINC_FINGER_C2H2_2"/>
    <property type="match status" value="2"/>
</dbReference>
<proteinExistence type="predicted"/>
<feature type="region of interest" description="Disordered" evidence="6">
    <location>
        <begin position="398"/>
        <end position="419"/>
    </location>
</feature>
<feature type="compositionally biased region" description="Low complexity" evidence="6">
    <location>
        <begin position="573"/>
        <end position="586"/>
    </location>
</feature>
<evidence type="ECO:0000256" key="2">
    <source>
        <dbReference type="ARBA" id="ARBA00022737"/>
    </source>
</evidence>
<dbReference type="InterPro" id="IPR013087">
    <property type="entry name" value="Znf_C2H2_type"/>
</dbReference>
<evidence type="ECO:0000256" key="1">
    <source>
        <dbReference type="ARBA" id="ARBA00022723"/>
    </source>
</evidence>
<comment type="caution">
    <text evidence="8">The sequence shown here is derived from an EMBL/GenBank/DDBJ whole genome shotgun (WGS) entry which is preliminary data.</text>
</comment>
<evidence type="ECO:0000256" key="4">
    <source>
        <dbReference type="ARBA" id="ARBA00022833"/>
    </source>
</evidence>
<gene>
    <name evidence="8" type="ORF">PVAG01_03138</name>
</gene>
<dbReference type="Pfam" id="PF00096">
    <property type="entry name" value="zf-C2H2"/>
    <property type="match status" value="1"/>
</dbReference>
<dbReference type="InterPro" id="IPR036236">
    <property type="entry name" value="Znf_C2H2_sf"/>
</dbReference>
<feature type="region of interest" description="Disordered" evidence="6">
    <location>
        <begin position="613"/>
        <end position="681"/>
    </location>
</feature>
<keyword evidence="4" id="KW-0862">Zinc</keyword>
<evidence type="ECO:0000259" key="7">
    <source>
        <dbReference type="PROSITE" id="PS50157"/>
    </source>
</evidence>
<protein>
    <submittedName>
        <fullName evidence="8">Metallothionein expression activator</fullName>
    </submittedName>
</protein>
<evidence type="ECO:0000256" key="6">
    <source>
        <dbReference type="SAM" id="MobiDB-lite"/>
    </source>
</evidence>
<feature type="region of interest" description="Disordered" evidence="6">
    <location>
        <begin position="1"/>
        <end position="76"/>
    </location>
</feature>
<dbReference type="PANTHER" id="PTHR19818:SF144">
    <property type="entry name" value="METALLOTHIONEIN EXPRESSION ACTIVATOR-RELATED"/>
    <property type="match status" value="1"/>
</dbReference>
<accession>A0ABR4PSN9</accession>
<dbReference type="Proteomes" id="UP001629113">
    <property type="component" value="Unassembled WGS sequence"/>
</dbReference>
<feature type="domain" description="C2H2-type" evidence="7">
    <location>
        <begin position="479"/>
        <end position="506"/>
    </location>
</feature>
<feature type="region of interest" description="Disordered" evidence="6">
    <location>
        <begin position="541"/>
        <end position="595"/>
    </location>
</feature>
<dbReference type="PANTHER" id="PTHR19818">
    <property type="entry name" value="ZINC FINGER PROTEIN ZIC AND GLI"/>
    <property type="match status" value="1"/>
</dbReference>
<evidence type="ECO:0000313" key="8">
    <source>
        <dbReference type="EMBL" id="KAL3426347.1"/>
    </source>
</evidence>
<sequence length="763" mass="85271">MLSNPISNLQTRQRQHRRQNSTPTAFEAVKVPTLPNIQRHGAHRRGMSLDQRRRQSPTQERPVSITTNQGYQSTPQHILRETQQQRLVRPGQQYQQHYDNDENYKSSPAVTPHRQSFDAGCMSTFEGQRTASPYQYPGHFNSTMPVDPSAFNGGNDFNLYAADGNLTPSAFLDFSQFDGLPGASHSASSSKRSSRRISGGILDRVAQFETMAMKAERPITPPNQNASGYFPLTPAETPFDRLSKVDQRRLMESFDTSMNGTIKPKAENRRFMDSYDTSMEETIKPRNNQRARGVFEDMRMAAESNIVPTPPTSTQISTSGSFDSAPMPSGNFMNMNNLNMGLGDYDPTQYSPSSNNHSPTVSYHSEPSPEMSHMQLYPDPFVNRPSLEVSDMMYRSDGLSLQSSPVQSSHRRSESVTSLNLEESITETGITIDDIATFIQGPDPVDGKWLCLYPECKKRFGRKENIKSHVQTHLGDRQFQCPHCQKCFVRQHDLKRHAKIHTGIKPYPCQCGNSFARHDALTRHRQRGMCIGAFEGVVKKVVKRGRPKKNRPDNEERVSKSSRTRSKNKTKDTSSGSSTSGASDGSYGQSPAADMDILDDKPFEFNDYNQASSSYQYSPAHSPQPTHGVSPHDVQSVHSPSAFSNHSHYSNQHESLPSHRGTPDKSYRSPPGLCDSSSSPAASNKYYDVDVISNHGEDMASLTNISEHDEDMFLEAFANSNGNGVSQMENEPDLLMAKFDDSFSNANGEDLFRNTEDMFFGSP</sequence>
<evidence type="ECO:0000313" key="9">
    <source>
        <dbReference type="Proteomes" id="UP001629113"/>
    </source>
</evidence>
<dbReference type="SMART" id="SM00355">
    <property type="entry name" value="ZnF_C2H2"/>
    <property type="match status" value="2"/>
</dbReference>
<feature type="compositionally biased region" description="Polar residues" evidence="6">
    <location>
        <begin position="636"/>
        <end position="655"/>
    </location>
</feature>
<dbReference type="EMBL" id="JBFCZG010000002">
    <property type="protein sequence ID" value="KAL3426347.1"/>
    <property type="molecule type" value="Genomic_DNA"/>
</dbReference>
<organism evidence="8 9">
    <name type="scientific">Phlyctema vagabunda</name>
    <dbReference type="NCBI Taxonomy" id="108571"/>
    <lineage>
        <taxon>Eukaryota</taxon>
        <taxon>Fungi</taxon>
        <taxon>Dikarya</taxon>
        <taxon>Ascomycota</taxon>
        <taxon>Pezizomycotina</taxon>
        <taxon>Leotiomycetes</taxon>
        <taxon>Helotiales</taxon>
        <taxon>Dermateaceae</taxon>
        <taxon>Phlyctema</taxon>
    </lineage>
</organism>
<evidence type="ECO:0000256" key="3">
    <source>
        <dbReference type="ARBA" id="ARBA00022771"/>
    </source>
</evidence>
<feature type="domain" description="C2H2-type" evidence="7">
    <location>
        <begin position="449"/>
        <end position="478"/>
    </location>
</feature>
<feature type="compositionally biased region" description="Polar residues" evidence="6">
    <location>
        <begin position="56"/>
        <end position="76"/>
    </location>
</feature>
<keyword evidence="1" id="KW-0479">Metal-binding</keyword>
<dbReference type="SUPFAM" id="SSF57667">
    <property type="entry name" value="beta-beta-alpha zinc fingers"/>
    <property type="match status" value="2"/>
</dbReference>